<evidence type="ECO:0000313" key="3">
    <source>
        <dbReference type="Proteomes" id="UP000314294"/>
    </source>
</evidence>
<proteinExistence type="predicted"/>
<evidence type="ECO:0000313" key="2">
    <source>
        <dbReference type="EMBL" id="TNN23733.1"/>
    </source>
</evidence>
<evidence type="ECO:0000256" key="1">
    <source>
        <dbReference type="SAM" id="MobiDB-lite"/>
    </source>
</evidence>
<feature type="compositionally biased region" description="Basic and acidic residues" evidence="1">
    <location>
        <begin position="1"/>
        <end position="20"/>
    </location>
</feature>
<protein>
    <submittedName>
        <fullName evidence="2">Uncharacterized protein</fullName>
    </submittedName>
</protein>
<dbReference type="AlphaFoldDB" id="A0A4Z2E4W9"/>
<name>A0A4Z2E4W9_9TELE</name>
<dbReference type="Proteomes" id="UP000314294">
    <property type="component" value="Unassembled WGS sequence"/>
</dbReference>
<comment type="caution">
    <text evidence="2">The sequence shown here is derived from an EMBL/GenBank/DDBJ whole genome shotgun (WGS) entry which is preliminary data.</text>
</comment>
<reference evidence="2 3" key="1">
    <citation type="submission" date="2019-03" db="EMBL/GenBank/DDBJ databases">
        <title>First draft genome of Liparis tanakae, snailfish: a comprehensive survey of snailfish specific genes.</title>
        <authorList>
            <person name="Kim W."/>
            <person name="Song I."/>
            <person name="Jeong J.-H."/>
            <person name="Kim D."/>
            <person name="Kim S."/>
            <person name="Ryu S."/>
            <person name="Song J.Y."/>
            <person name="Lee S.K."/>
        </authorList>
    </citation>
    <scope>NUCLEOTIDE SEQUENCE [LARGE SCALE GENOMIC DNA]</scope>
    <source>
        <tissue evidence="2">Muscle</tissue>
    </source>
</reference>
<dbReference type="EMBL" id="SRLO01017535">
    <property type="protein sequence ID" value="TNN23733.1"/>
    <property type="molecule type" value="Genomic_DNA"/>
</dbReference>
<accession>A0A4Z2E4W9</accession>
<organism evidence="2 3">
    <name type="scientific">Liparis tanakae</name>
    <name type="common">Tanaka's snailfish</name>
    <dbReference type="NCBI Taxonomy" id="230148"/>
    <lineage>
        <taxon>Eukaryota</taxon>
        <taxon>Metazoa</taxon>
        <taxon>Chordata</taxon>
        <taxon>Craniata</taxon>
        <taxon>Vertebrata</taxon>
        <taxon>Euteleostomi</taxon>
        <taxon>Actinopterygii</taxon>
        <taxon>Neopterygii</taxon>
        <taxon>Teleostei</taxon>
        <taxon>Neoteleostei</taxon>
        <taxon>Acanthomorphata</taxon>
        <taxon>Eupercaria</taxon>
        <taxon>Perciformes</taxon>
        <taxon>Cottioidei</taxon>
        <taxon>Cottales</taxon>
        <taxon>Liparidae</taxon>
        <taxon>Liparis</taxon>
    </lineage>
</organism>
<sequence>MAMGEHRSSSSPEDKGRPAGDCRGAQEPPSPDPGESQVRVLLHRSPCLQSPRVSAELSRPATAVALLATRG</sequence>
<keyword evidence="3" id="KW-1185">Reference proteome</keyword>
<gene>
    <name evidence="2" type="ORF">EYF80_066145</name>
</gene>
<feature type="region of interest" description="Disordered" evidence="1">
    <location>
        <begin position="1"/>
        <end position="37"/>
    </location>
</feature>